<proteinExistence type="predicted"/>
<gene>
    <name evidence="1" type="ORF">LTRI10_LOCUS37035</name>
</gene>
<dbReference type="EMBL" id="OZ034819">
    <property type="protein sequence ID" value="CAL1396681.1"/>
    <property type="molecule type" value="Genomic_DNA"/>
</dbReference>
<dbReference type="Proteomes" id="UP001497516">
    <property type="component" value="Chromosome 6"/>
</dbReference>
<accession>A0AAV2FEI7</accession>
<protein>
    <submittedName>
        <fullName evidence="1">Uncharacterized protein</fullName>
    </submittedName>
</protein>
<keyword evidence="2" id="KW-1185">Reference proteome</keyword>
<sequence length="83" mass="9302">MGAANLENLAVRKTLLNSLLQGVVWIKTADTDGGSGFGYGEQELVDDELVVVMIERFGVVAMPPYSFAWSRRRWWGREPSSRL</sequence>
<dbReference type="AlphaFoldDB" id="A0AAV2FEI7"/>
<organism evidence="1 2">
    <name type="scientific">Linum trigynum</name>
    <dbReference type="NCBI Taxonomy" id="586398"/>
    <lineage>
        <taxon>Eukaryota</taxon>
        <taxon>Viridiplantae</taxon>
        <taxon>Streptophyta</taxon>
        <taxon>Embryophyta</taxon>
        <taxon>Tracheophyta</taxon>
        <taxon>Spermatophyta</taxon>
        <taxon>Magnoliopsida</taxon>
        <taxon>eudicotyledons</taxon>
        <taxon>Gunneridae</taxon>
        <taxon>Pentapetalae</taxon>
        <taxon>rosids</taxon>
        <taxon>fabids</taxon>
        <taxon>Malpighiales</taxon>
        <taxon>Linaceae</taxon>
        <taxon>Linum</taxon>
    </lineage>
</organism>
<name>A0AAV2FEI7_9ROSI</name>
<reference evidence="1 2" key="1">
    <citation type="submission" date="2024-04" db="EMBL/GenBank/DDBJ databases">
        <authorList>
            <person name="Fracassetti M."/>
        </authorList>
    </citation>
    <scope>NUCLEOTIDE SEQUENCE [LARGE SCALE GENOMIC DNA]</scope>
</reference>
<evidence type="ECO:0000313" key="1">
    <source>
        <dbReference type="EMBL" id="CAL1396681.1"/>
    </source>
</evidence>
<evidence type="ECO:0000313" key="2">
    <source>
        <dbReference type="Proteomes" id="UP001497516"/>
    </source>
</evidence>